<evidence type="ECO:0000256" key="1">
    <source>
        <dbReference type="SAM" id="MobiDB-lite"/>
    </source>
</evidence>
<feature type="compositionally biased region" description="Basic and acidic residues" evidence="1">
    <location>
        <begin position="174"/>
        <end position="186"/>
    </location>
</feature>
<evidence type="ECO:0000313" key="3">
    <source>
        <dbReference type="Proteomes" id="UP000596660"/>
    </source>
</evidence>
<protein>
    <submittedName>
        <fullName evidence="2">Uncharacterized protein</fullName>
    </submittedName>
</protein>
<dbReference type="EnsemblPlants" id="AUR62039466-RA">
    <property type="protein sequence ID" value="AUR62039466-RA:cds"/>
    <property type="gene ID" value="AUR62039466"/>
</dbReference>
<dbReference type="InterPro" id="IPR012881">
    <property type="entry name" value="DUF1685"/>
</dbReference>
<dbReference type="OMA" id="DETMMTT"/>
<organism evidence="2 3">
    <name type="scientific">Chenopodium quinoa</name>
    <name type="common">Quinoa</name>
    <dbReference type="NCBI Taxonomy" id="63459"/>
    <lineage>
        <taxon>Eukaryota</taxon>
        <taxon>Viridiplantae</taxon>
        <taxon>Streptophyta</taxon>
        <taxon>Embryophyta</taxon>
        <taxon>Tracheophyta</taxon>
        <taxon>Spermatophyta</taxon>
        <taxon>Magnoliopsida</taxon>
        <taxon>eudicotyledons</taxon>
        <taxon>Gunneridae</taxon>
        <taxon>Pentapetalae</taxon>
        <taxon>Caryophyllales</taxon>
        <taxon>Chenopodiaceae</taxon>
        <taxon>Chenopodioideae</taxon>
        <taxon>Atripliceae</taxon>
        <taxon>Chenopodium</taxon>
    </lineage>
</organism>
<feature type="region of interest" description="Disordered" evidence="1">
    <location>
        <begin position="27"/>
        <end position="75"/>
    </location>
</feature>
<dbReference type="Gramene" id="AUR62039466-RA">
    <property type="protein sequence ID" value="AUR62039466-RA:cds"/>
    <property type="gene ID" value="AUR62039466"/>
</dbReference>
<reference evidence="2" key="1">
    <citation type="journal article" date="2017" name="Nature">
        <title>The genome of Chenopodium quinoa.</title>
        <authorList>
            <person name="Jarvis D.E."/>
            <person name="Ho Y.S."/>
            <person name="Lightfoot D.J."/>
            <person name="Schmoeckel S.M."/>
            <person name="Li B."/>
            <person name="Borm T.J.A."/>
            <person name="Ohyanagi H."/>
            <person name="Mineta K."/>
            <person name="Michell C.T."/>
            <person name="Saber N."/>
            <person name="Kharbatia N.M."/>
            <person name="Rupper R.R."/>
            <person name="Sharp A.R."/>
            <person name="Dally N."/>
            <person name="Boughton B.A."/>
            <person name="Woo Y.H."/>
            <person name="Gao G."/>
            <person name="Schijlen E.G.W.M."/>
            <person name="Guo X."/>
            <person name="Momin A.A."/>
            <person name="Negrao S."/>
            <person name="Al-Babili S."/>
            <person name="Gehring C."/>
            <person name="Roessner U."/>
            <person name="Jung C."/>
            <person name="Murphy K."/>
            <person name="Arold S.T."/>
            <person name="Gojobori T."/>
            <person name="van der Linden C.G."/>
            <person name="van Loo E.N."/>
            <person name="Jellen E.N."/>
            <person name="Maughan P.J."/>
            <person name="Tester M."/>
        </authorList>
    </citation>
    <scope>NUCLEOTIDE SEQUENCE [LARGE SCALE GENOMIC DNA]</scope>
    <source>
        <strain evidence="2">cv. PI 614886</strain>
    </source>
</reference>
<dbReference type="AlphaFoldDB" id="A0A803N2R0"/>
<feature type="region of interest" description="Disordered" evidence="1">
    <location>
        <begin position="174"/>
        <end position="198"/>
    </location>
</feature>
<evidence type="ECO:0000313" key="2">
    <source>
        <dbReference type="EnsemblPlants" id="AUR62039466-RA:cds"/>
    </source>
</evidence>
<keyword evidence="3" id="KW-1185">Reference proteome</keyword>
<feature type="compositionally biased region" description="Low complexity" evidence="1">
    <location>
        <begin position="187"/>
        <end position="198"/>
    </location>
</feature>
<accession>A0A803N2R0</accession>
<name>A0A803N2R0_CHEQI</name>
<dbReference type="PANTHER" id="PTHR33785:SF12">
    <property type="entry name" value="DUF1685 FAMILY PROTEIN"/>
    <property type="match status" value="1"/>
</dbReference>
<dbReference type="PANTHER" id="PTHR33785">
    <property type="entry name" value="OS06G0550800 PROTEIN"/>
    <property type="match status" value="1"/>
</dbReference>
<gene>
    <name evidence="2" type="primary">LOC110692258</name>
</gene>
<proteinExistence type="predicted"/>
<feature type="compositionally biased region" description="Low complexity" evidence="1">
    <location>
        <begin position="57"/>
        <end position="75"/>
    </location>
</feature>
<dbReference type="Proteomes" id="UP000596660">
    <property type="component" value="Unplaced"/>
</dbReference>
<sequence length="249" mass="28368">MEPETLLKLYDTYWFDHDLFSKKKPTKIQKIPEIPPSNPELPTLPTIHTKSAERKISSNSSPQKKLSDSSSASPNSVLFSPKLQTIFSGRISADFEIPEVTVTTPKTGCTPLKGNLGRIKKKKNLSKSLSDLEFEELKGFIDLGFVFSEEDKDSSLATIIPGLHRLKNCSEQTREKDKDICSRTDTDNNNNSHDSSSISRPYLSEAWEELEKKRRENYVFNWKVPAPENQVQMKDYLRFWAHTVASTVK</sequence>
<dbReference type="Pfam" id="PF07939">
    <property type="entry name" value="DUF1685"/>
    <property type="match status" value="1"/>
</dbReference>
<reference evidence="2" key="2">
    <citation type="submission" date="2021-03" db="UniProtKB">
        <authorList>
            <consortium name="EnsemblPlants"/>
        </authorList>
    </citation>
    <scope>IDENTIFICATION</scope>
</reference>